<reference evidence="10 11" key="1">
    <citation type="submission" date="2017-03" db="EMBL/GenBank/DDBJ databases">
        <authorList>
            <person name="Afonso C.L."/>
            <person name="Miller P.J."/>
            <person name="Scott M.A."/>
            <person name="Spackman E."/>
            <person name="Goraichik I."/>
            <person name="Dimitrov K.M."/>
            <person name="Suarez D.L."/>
            <person name="Swayne D.E."/>
        </authorList>
    </citation>
    <scope>NUCLEOTIDE SEQUENCE [LARGE SCALE GENOMIC DNA]</scope>
    <source>
        <strain evidence="11">6(3)</strain>
    </source>
</reference>
<dbReference type="AlphaFoldDB" id="A0A2H1IAB2"/>
<dbReference type="RefSeq" id="WP_219618729.1">
    <property type="nucleotide sequence ID" value="NZ_FXYZ01000003.1"/>
</dbReference>
<dbReference type="PANTHER" id="PTHR42803:SF3">
    <property type="entry name" value="ACYL-COA DEHYDROGENASE-RELATED"/>
    <property type="match status" value="1"/>
</dbReference>
<dbReference type="Gene3D" id="1.20.140.10">
    <property type="entry name" value="Butyryl-CoA Dehydrogenase, subunit A, domain 3"/>
    <property type="match status" value="1"/>
</dbReference>
<evidence type="ECO:0000256" key="4">
    <source>
        <dbReference type="ARBA" id="ARBA00022827"/>
    </source>
</evidence>
<name>A0A2H1IAB2_BREAU</name>
<dbReference type="Gene3D" id="1.10.540.10">
    <property type="entry name" value="Acyl-CoA dehydrogenase/oxidase, N-terminal domain"/>
    <property type="match status" value="1"/>
</dbReference>
<dbReference type="SUPFAM" id="SSF56645">
    <property type="entry name" value="Acyl-CoA dehydrogenase NM domain-like"/>
    <property type="match status" value="1"/>
</dbReference>
<comment type="cofactor">
    <cofactor evidence="1 5">
        <name>FAD</name>
        <dbReference type="ChEBI" id="CHEBI:57692"/>
    </cofactor>
</comment>
<dbReference type="InterPro" id="IPR052166">
    <property type="entry name" value="Diverse_Acyl-CoA_DH"/>
</dbReference>
<feature type="domain" description="Acyl-CoA dehydrogenase/oxidase N-terminal" evidence="8">
    <location>
        <begin position="55"/>
        <end position="164"/>
    </location>
</feature>
<dbReference type="Pfam" id="PF12806">
    <property type="entry name" value="Acyl-CoA_dh_C"/>
    <property type="match status" value="1"/>
</dbReference>
<dbReference type="Proteomes" id="UP000234327">
    <property type="component" value="Unassembled WGS sequence"/>
</dbReference>
<evidence type="ECO:0000256" key="2">
    <source>
        <dbReference type="ARBA" id="ARBA00009347"/>
    </source>
</evidence>
<gene>
    <name evidence="10" type="ORF">BAURA63_01006</name>
</gene>
<dbReference type="InterPro" id="IPR025878">
    <property type="entry name" value="Acyl-CoA_dh-like_C_dom"/>
</dbReference>
<dbReference type="EMBL" id="FXYZ01000003">
    <property type="protein sequence ID" value="SMX72137.1"/>
    <property type="molecule type" value="Genomic_DNA"/>
</dbReference>
<evidence type="ECO:0000259" key="7">
    <source>
        <dbReference type="Pfam" id="PF02770"/>
    </source>
</evidence>
<feature type="domain" description="Acyl-CoA dehydrogenase/oxidase C-terminal" evidence="6">
    <location>
        <begin position="307"/>
        <end position="474"/>
    </location>
</feature>
<comment type="similarity">
    <text evidence="2 5">Belongs to the acyl-CoA dehydrogenase family.</text>
</comment>
<dbReference type="Gene3D" id="2.40.110.10">
    <property type="entry name" value="Butyryl-CoA Dehydrogenase, subunit A, domain 2"/>
    <property type="match status" value="1"/>
</dbReference>
<dbReference type="EC" id="1.3.8.1" evidence="10"/>
<keyword evidence="5 10" id="KW-0560">Oxidoreductase</keyword>
<keyword evidence="3 5" id="KW-0285">Flavoprotein</keyword>
<dbReference type="PANTHER" id="PTHR42803">
    <property type="entry name" value="ACYL-COA DEHYDROGENASE"/>
    <property type="match status" value="1"/>
</dbReference>
<evidence type="ECO:0000256" key="3">
    <source>
        <dbReference type="ARBA" id="ARBA00022630"/>
    </source>
</evidence>
<evidence type="ECO:0000259" key="8">
    <source>
        <dbReference type="Pfam" id="PF02771"/>
    </source>
</evidence>
<evidence type="ECO:0000313" key="11">
    <source>
        <dbReference type="Proteomes" id="UP000234327"/>
    </source>
</evidence>
<evidence type="ECO:0000259" key="9">
    <source>
        <dbReference type="Pfam" id="PF12806"/>
    </source>
</evidence>
<dbReference type="InterPro" id="IPR006091">
    <property type="entry name" value="Acyl-CoA_Oxase/DH_mid-dom"/>
</dbReference>
<dbReference type="InterPro" id="IPR037069">
    <property type="entry name" value="AcylCoA_DH/ox_N_sf"/>
</dbReference>
<keyword evidence="4 5" id="KW-0274">FAD</keyword>
<evidence type="ECO:0000313" key="10">
    <source>
        <dbReference type="EMBL" id="SMX72137.1"/>
    </source>
</evidence>
<accession>A0A2H1IAB2</accession>
<dbReference type="GO" id="GO:0050660">
    <property type="term" value="F:flavin adenine dinucleotide binding"/>
    <property type="evidence" value="ECO:0007669"/>
    <property type="project" value="InterPro"/>
</dbReference>
<feature type="domain" description="Acetyl-CoA dehydrogenase-like C-terminal" evidence="9">
    <location>
        <begin position="491"/>
        <end position="613"/>
    </location>
</feature>
<evidence type="ECO:0000259" key="6">
    <source>
        <dbReference type="Pfam" id="PF00441"/>
    </source>
</evidence>
<protein>
    <submittedName>
        <fullName evidence="10">Butyryl-CoA dehydrogenase</fullName>
        <ecNumber evidence="10">1.3.8.1</ecNumber>
    </submittedName>
</protein>
<feature type="domain" description="Acyl-CoA oxidase/dehydrogenase middle" evidence="7">
    <location>
        <begin position="175"/>
        <end position="277"/>
    </location>
</feature>
<sequence>MNDQNLDNVVPPATTDSLLSAADIEFLLYDWLHVDALCERERFSGHSRETFDSVLAASEELAKEHFAPHARKSDLNEPTFDGERVTLIPEIKTALDHFAEVGLLSATMDEEVGGIQLPQTVATACFTWFQSANIATSSYPMLTMANASLLLEYGTREQIESFVLPEIEGRFFGTMCLSEPDIGSSLGDVTTRAVTDPDGPEGTFRVHGTKMWISGGDHELSENIVHLVLARAEGDGPGTKGLSLFIVSKHLVNSDGSIGERNDVVLSGLNHKMGWRGTTNTLLNFGEGTHTPQGSAGAIGYLVGERGKGLNYMFHMMNSARIGVGAGAVALGYHGYLDALRYARERRQGRSDDGRGKDSPQVPIIEHADVRRMLLSSKSYVEGGLGLIFYAARLLDESETADTEAERARAALLLDVLTPIVKTWPSVWGLKANDHAIQVLGGAGYTRDHAVEQLFRDNRLNPIHEGTHGIQAKDLLGRKVIMGGGEGLKVLIDEMRSTLAEADAATSWTNESAALAAAIERIETVTAAVWKSGDAVHALENAWTYLEAVGHTVIAWLWLQQGMAAEAAAQSRGDSTLLRGKMAAARYFFIHELPQTEPWFDLVETGPTTFTGLDDTCL</sequence>
<proteinExistence type="inferred from homology"/>
<dbReference type="Pfam" id="PF00441">
    <property type="entry name" value="Acyl-CoA_dh_1"/>
    <property type="match status" value="1"/>
</dbReference>
<evidence type="ECO:0000256" key="1">
    <source>
        <dbReference type="ARBA" id="ARBA00001974"/>
    </source>
</evidence>
<dbReference type="InterPro" id="IPR036250">
    <property type="entry name" value="AcylCo_DH-like_C"/>
</dbReference>
<dbReference type="Pfam" id="PF02770">
    <property type="entry name" value="Acyl-CoA_dh_M"/>
    <property type="match status" value="1"/>
</dbReference>
<dbReference type="InterPro" id="IPR009075">
    <property type="entry name" value="AcylCo_DH/oxidase_C"/>
</dbReference>
<dbReference type="InterPro" id="IPR009100">
    <property type="entry name" value="AcylCoA_DH/oxidase_NM_dom_sf"/>
</dbReference>
<dbReference type="InterPro" id="IPR013786">
    <property type="entry name" value="AcylCoA_DH/ox_N"/>
</dbReference>
<evidence type="ECO:0000256" key="5">
    <source>
        <dbReference type="RuleBase" id="RU362125"/>
    </source>
</evidence>
<dbReference type="InterPro" id="IPR046373">
    <property type="entry name" value="Acyl-CoA_Oxase/DH_mid-dom_sf"/>
</dbReference>
<organism evidence="10 11">
    <name type="scientific">Brevibacterium aurantiacum</name>
    <dbReference type="NCBI Taxonomy" id="273384"/>
    <lineage>
        <taxon>Bacteria</taxon>
        <taxon>Bacillati</taxon>
        <taxon>Actinomycetota</taxon>
        <taxon>Actinomycetes</taxon>
        <taxon>Micrococcales</taxon>
        <taxon>Brevibacteriaceae</taxon>
        <taxon>Brevibacterium</taxon>
    </lineage>
</organism>
<dbReference type="SUPFAM" id="SSF47203">
    <property type="entry name" value="Acyl-CoA dehydrogenase C-terminal domain-like"/>
    <property type="match status" value="1"/>
</dbReference>
<dbReference type="GO" id="GO:0016937">
    <property type="term" value="F:short-chain fatty acyl-CoA dehydrogenase activity"/>
    <property type="evidence" value="ECO:0007669"/>
    <property type="project" value="UniProtKB-EC"/>
</dbReference>
<dbReference type="Pfam" id="PF02771">
    <property type="entry name" value="Acyl-CoA_dh_N"/>
    <property type="match status" value="1"/>
</dbReference>